<reference evidence="1" key="2">
    <citation type="submission" date="2014-06" db="EMBL/GenBank/DDBJ databases">
        <authorList>
            <person name="Aslett M."/>
        </authorList>
    </citation>
    <scope>NUCLEOTIDE SEQUENCE</scope>
</reference>
<proteinExistence type="predicted"/>
<dbReference type="EMBL" id="LK028577">
    <property type="protein sequence ID" value="CDS16781.1"/>
    <property type="molecule type" value="Genomic_DNA"/>
</dbReference>
<dbReference type="AlphaFoldDB" id="A0A068WGS1"/>
<evidence type="ECO:0000313" key="2">
    <source>
        <dbReference type="Proteomes" id="UP000492820"/>
    </source>
</evidence>
<dbReference type="WBParaSite" id="EgrG_000949400">
    <property type="protein sequence ID" value="EgrG_000949400"/>
    <property type="gene ID" value="EgrG_000949400"/>
</dbReference>
<accession>A0A068WGS1</accession>
<reference evidence="1 2" key="1">
    <citation type="journal article" date="2013" name="Nature">
        <title>The genomes of four tapeworm species reveal adaptations to parasitism.</title>
        <authorList>
            <person name="Tsai I.J."/>
            <person name="Zarowiecki M."/>
            <person name="Holroyd N."/>
            <person name="Garciarrubio A."/>
            <person name="Sanchez-Flores A."/>
            <person name="Brooks K.L."/>
            <person name="Tracey A."/>
            <person name="Bobes R.J."/>
            <person name="Fragoso G."/>
            <person name="Sciutto E."/>
            <person name="Aslett M."/>
            <person name="Beasley H."/>
            <person name="Bennett H.M."/>
            <person name="Cai J."/>
            <person name="Camicia F."/>
            <person name="Clark R."/>
            <person name="Cucher M."/>
            <person name="De Silva N."/>
            <person name="Day T.A."/>
            <person name="Deplazes P."/>
            <person name="Estrada K."/>
            <person name="Fernandez C."/>
            <person name="Holland P.W."/>
            <person name="Hou J."/>
            <person name="Hu S."/>
            <person name="Huckvale T."/>
            <person name="Hung S.S."/>
            <person name="Kamenetzky L."/>
            <person name="Keane J.A."/>
            <person name="Kiss F."/>
            <person name="Koziol U."/>
            <person name="Lambert O."/>
            <person name="Liu K."/>
            <person name="Luo X."/>
            <person name="Luo Y."/>
            <person name="Macchiaroli N."/>
            <person name="Nichol S."/>
            <person name="Paps J."/>
            <person name="Parkinson J."/>
            <person name="Pouchkina-Stantcheva N."/>
            <person name="Riddiford N."/>
            <person name="Rosenzvit M."/>
            <person name="Salinas G."/>
            <person name="Wasmuth J.D."/>
            <person name="Zamanian M."/>
            <person name="Zheng Y."/>
            <person name="Cai X."/>
            <person name="Soberon X."/>
            <person name="Olson P.D."/>
            <person name="Laclette J.P."/>
            <person name="Brehm K."/>
            <person name="Berriman M."/>
            <person name="Garciarrubio A."/>
            <person name="Bobes R.J."/>
            <person name="Fragoso G."/>
            <person name="Sanchez-Flores A."/>
            <person name="Estrada K."/>
            <person name="Cevallos M.A."/>
            <person name="Morett E."/>
            <person name="Gonzalez V."/>
            <person name="Portillo T."/>
            <person name="Ochoa-Leyva A."/>
            <person name="Jose M.V."/>
            <person name="Sciutto E."/>
            <person name="Landa A."/>
            <person name="Jimenez L."/>
            <person name="Valdes V."/>
            <person name="Carrero J.C."/>
            <person name="Larralde C."/>
            <person name="Morales-Montor J."/>
            <person name="Limon-Lason J."/>
            <person name="Soberon X."/>
            <person name="Laclette J.P."/>
        </authorList>
    </citation>
    <scope>NUCLEOTIDE SEQUENCE [LARGE SCALE GENOMIC DNA]</scope>
</reference>
<evidence type="ECO:0000313" key="1">
    <source>
        <dbReference type="EMBL" id="CDS16781.1"/>
    </source>
</evidence>
<gene>
    <name evidence="1" type="ORF">EgrG_000949400</name>
</gene>
<evidence type="ECO:0000313" key="3">
    <source>
        <dbReference type="WBParaSite" id="EgrG_000949400"/>
    </source>
</evidence>
<reference evidence="3" key="3">
    <citation type="submission" date="2020-10" db="UniProtKB">
        <authorList>
            <consortium name="WormBaseParasite"/>
        </authorList>
    </citation>
    <scope>IDENTIFICATION</scope>
</reference>
<dbReference type="Proteomes" id="UP000492820">
    <property type="component" value="Unassembled WGS sequence"/>
</dbReference>
<name>A0A068WGS1_ECHGR</name>
<organism evidence="1">
    <name type="scientific">Echinococcus granulosus</name>
    <name type="common">Hydatid tapeworm</name>
    <dbReference type="NCBI Taxonomy" id="6210"/>
    <lineage>
        <taxon>Eukaryota</taxon>
        <taxon>Metazoa</taxon>
        <taxon>Spiralia</taxon>
        <taxon>Lophotrochozoa</taxon>
        <taxon>Platyhelminthes</taxon>
        <taxon>Cestoda</taxon>
        <taxon>Eucestoda</taxon>
        <taxon>Cyclophyllidea</taxon>
        <taxon>Taeniidae</taxon>
        <taxon>Echinococcus</taxon>
        <taxon>Echinococcus granulosus group</taxon>
    </lineage>
</organism>
<sequence>MHFDWPRFFGHPFILFTISPKAASVSCGRCAMLMFRPLLVGRRARWRGWGELGFLVSFPLPSLSLLSCRVRF</sequence>
<protein>
    <submittedName>
        <fullName evidence="3">Secreted protein</fullName>
    </submittedName>
</protein>